<evidence type="ECO:0000256" key="1">
    <source>
        <dbReference type="ARBA" id="ARBA00001935"/>
    </source>
</evidence>
<evidence type="ECO:0000259" key="21">
    <source>
        <dbReference type="Pfam" id="PF00080"/>
    </source>
</evidence>
<keyword evidence="15" id="KW-0472">Membrane</keyword>
<dbReference type="VEuPathDB" id="FungiDB:CD36_15620"/>
<comment type="cofactor">
    <cofactor evidence="1">
        <name>Cu cation</name>
        <dbReference type="ChEBI" id="CHEBI:23378"/>
    </cofactor>
</comment>
<feature type="signal peptide" evidence="20">
    <location>
        <begin position="1"/>
        <end position="15"/>
    </location>
</feature>
<dbReference type="EMBL" id="FM992689">
    <property type="protein sequence ID" value="CAX43341.1"/>
    <property type="molecule type" value="Genomic_DNA"/>
</dbReference>
<evidence type="ECO:0000256" key="6">
    <source>
        <dbReference type="ARBA" id="ARBA00022512"/>
    </source>
</evidence>
<keyword evidence="6" id="KW-0134">Cell wall</keyword>
<evidence type="ECO:0000256" key="16">
    <source>
        <dbReference type="ARBA" id="ARBA00023180"/>
    </source>
</evidence>
<evidence type="ECO:0000313" key="22">
    <source>
        <dbReference type="CGD" id="CAL0000164938"/>
    </source>
</evidence>
<evidence type="ECO:0000256" key="18">
    <source>
        <dbReference type="ARBA" id="ARBA00049204"/>
    </source>
</evidence>
<feature type="domain" description="Superoxide dismutase copper/zinc binding" evidence="21">
    <location>
        <begin position="43"/>
        <end position="161"/>
    </location>
</feature>
<dbReference type="eggNOG" id="ENOG502S5NX">
    <property type="taxonomic scope" value="Eukaryota"/>
</dbReference>
<dbReference type="InterPro" id="IPR001424">
    <property type="entry name" value="SOD_Cu_Zn_dom"/>
</dbReference>
<evidence type="ECO:0000256" key="7">
    <source>
        <dbReference type="ARBA" id="ARBA00022525"/>
    </source>
</evidence>
<proteinExistence type="inferred from homology"/>
<evidence type="ECO:0000256" key="14">
    <source>
        <dbReference type="ARBA" id="ARBA00023026"/>
    </source>
</evidence>
<evidence type="ECO:0000256" key="15">
    <source>
        <dbReference type="ARBA" id="ARBA00023136"/>
    </source>
</evidence>
<dbReference type="InterPro" id="IPR024134">
    <property type="entry name" value="SOD_Cu/Zn_/chaperone"/>
</dbReference>
<keyword evidence="11" id="KW-0049">Antioxidant</keyword>
<evidence type="ECO:0000256" key="19">
    <source>
        <dbReference type="SAM" id="MobiDB-lite"/>
    </source>
</evidence>
<dbReference type="HOGENOM" id="CLU_063073_1_1_1"/>
<dbReference type="Proteomes" id="UP000002605">
    <property type="component" value="Chromosome 2"/>
</dbReference>
<evidence type="ECO:0000256" key="10">
    <source>
        <dbReference type="ARBA" id="ARBA00022729"/>
    </source>
</evidence>
<evidence type="ECO:0000256" key="20">
    <source>
        <dbReference type="SAM" id="SignalP"/>
    </source>
</evidence>
<dbReference type="GO" id="GO:0005507">
    <property type="term" value="F:copper ion binding"/>
    <property type="evidence" value="ECO:0007669"/>
    <property type="project" value="InterPro"/>
</dbReference>
<evidence type="ECO:0000256" key="9">
    <source>
        <dbReference type="ARBA" id="ARBA00022723"/>
    </source>
</evidence>
<dbReference type="GO" id="GO:0098552">
    <property type="term" value="C:side of membrane"/>
    <property type="evidence" value="ECO:0007669"/>
    <property type="project" value="UniProtKB-KW"/>
</dbReference>
<feature type="chain" id="PRO_5012271559" description="superoxide dismutase" evidence="20">
    <location>
        <begin position="16"/>
        <end position="228"/>
    </location>
</feature>
<keyword evidence="9" id="KW-0479">Metal-binding</keyword>
<name>B9WAC2_CANDC</name>
<keyword evidence="12 23" id="KW-0560">Oxidoreductase</keyword>
<sequence length="228" mass="24008">MKYLSIFLLATFALAGEAPISTDSKYSKPLIAKFEKTSRSNIEGTIKFEPAKNGTVFVSVDLKGLPSDIGPFPYHVHEKPVPESKNCTATENHFNPYNGTLRAATPAAYEVGDLAGKHGDITGESHKAEYNDPYISLNENSRSYIGGLSIVIHANNNTRLNCANITLLDEGNSTSNTTMSNSSSSSSQSSVNTSSNMASTAAQGNNADRAGINGFLAAGVAGVIAALI</sequence>
<dbReference type="Pfam" id="PF00080">
    <property type="entry name" value="Sod_Cu"/>
    <property type="match status" value="1"/>
</dbReference>
<keyword evidence="7" id="KW-0964">Secreted</keyword>
<evidence type="ECO:0000313" key="24">
    <source>
        <dbReference type="Proteomes" id="UP000002605"/>
    </source>
</evidence>
<keyword evidence="13" id="KW-0186">Copper</keyword>
<dbReference type="GO" id="GO:0004784">
    <property type="term" value="F:superoxide dismutase activity"/>
    <property type="evidence" value="ECO:0007669"/>
    <property type="project" value="UniProtKB-EC"/>
</dbReference>
<evidence type="ECO:0000256" key="2">
    <source>
        <dbReference type="ARBA" id="ARBA00004191"/>
    </source>
</evidence>
<keyword evidence="24" id="KW-1185">Reference proteome</keyword>
<evidence type="ECO:0000256" key="13">
    <source>
        <dbReference type="ARBA" id="ARBA00023008"/>
    </source>
</evidence>
<keyword evidence="14" id="KW-0843">Virulence</keyword>
<dbReference type="SMR" id="B9WAC2"/>
<keyword evidence="16" id="KW-0325">Glycoprotein</keyword>
<dbReference type="EC" id="1.15.1.1" evidence="5"/>
<dbReference type="SUPFAM" id="SSF49329">
    <property type="entry name" value="Cu,Zn superoxide dismutase-like"/>
    <property type="match status" value="1"/>
</dbReference>
<evidence type="ECO:0000256" key="8">
    <source>
        <dbReference type="ARBA" id="ARBA00022622"/>
    </source>
</evidence>
<dbReference type="RefSeq" id="XP_002418042.1">
    <property type="nucleotide sequence ID" value="XM_002417997.1"/>
</dbReference>
<dbReference type="OrthoDB" id="159229at2759"/>
<dbReference type="FunFam" id="2.60.40.200:FF:000007">
    <property type="entry name" value="Cell surface Cu-only superoxide dismutase 5"/>
    <property type="match status" value="1"/>
</dbReference>
<keyword evidence="10 20" id="KW-0732">Signal</keyword>
<dbReference type="CGD" id="CAL0000164938">
    <property type="gene designation" value="Cd36_15620"/>
</dbReference>
<keyword evidence="8" id="KW-0336">GPI-anchor</keyword>
<evidence type="ECO:0000256" key="4">
    <source>
        <dbReference type="ARBA" id="ARBA00010457"/>
    </source>
</evidence>
<organism evidence="23 24">
    <name type="scientific">Candida dubliniensis (strain CD36 / ATCC MYA-646 / CBS 7987 / NCPF 3949 / NRRL Y-17841)</name>
    <name type="common">Yeast</name>
    <dbReference type="NCBI Taxonomy" id="573826"/>
    <lineage>
        <taxon>Eukaryota</taxon>
        <taxon>Fungi</taxon>
        <taxon>Dikarya</taxon>
        <taxon>Ascomycota</taxon>
        <taxon>Saccharomycotina</taxon>
        <taxon>Pichiomycetes</taxon>
        <taxon>Debaryomycetaceae</taxon>
        <taxon>Candida/Lodderomyces clade</taxon>
        <taxon>Candida</taxon>
    </lineage>
</organism>
<feature type="region of interest" description="Disordered" evidence="19">
    <location>
        <begin position="173"/>
        <end position="202"/>
    </location>
</feature>
<dbReference type="PANTHER" id="PTHR10003">
    <property type="entry name" value="SUPEROXIDE DISMUTASE CU-ZN -RELATED"/>
    <property type="match status" value="1"/>
</dbReference>
<dbReference type="Gene3D" id="2.60.40.200">
    <property type="entry name" value="Superoxide dismutase, copper/zinc binding domain"/>
    <property type="match status" value="1"/>
</dbReference>
<evidence type="ECO:0000256" key="11">
    <source>
        <dbReference type="ARBA" id="ARBA00022862"/>
    </source>
</evidence>
<evidence type="ECO:0000256" key="3">
    <source>
        <dbReference type="ARBA" id="ARBA00004589"/>
    </source>
</evidence>
<evidence type="ECO:0000256" key="5">
    <source>
        <dbReference type="ARBA" id="ARBA00012682"/>
    </source>
</evidence>
<comment type="similarity">
    <text evidence="4">Belongs to the Cu-Zn superoxide dismutase family.</text>
</comment>
<comment type="subcellular location">
    <subcellularLocation>
        <location evidence="3">Membrane</location>
        <topology evidence="3">Lipid-anchor</topology>
        <topology evidence="3">GPI-anchor</topology>
    </subcellularLocation>
    <subcellularLocation>
        <location evidence="2">Secreted</location>
        <location evidence="2">Cell wall</location>
    </subcellularLocation>
</comment>
<protein>
    <recommendedName>
        <fullName evidence="5">superoxide dismutase</fullName>
        <ecNumber evidence="5">1.15.1.1</ecNumber>
    </recommendedName>
</protein>
<evidence type="ECO:0000313" key="23">
    <source>
        <dbReference type="EMBL" id="CAX43341.1"/>
    </source>
</evidence>
<dbReference type="AlphaFoldDB" id="B9WAC2"/>
<evidence type="ECO:0000256" key="17">
    <source>
        <dbReference type="ARBA" id="ARBA00023288"/>
    </source>
</evidence>
<dbReference type="KEGG" id="cdu:CD36_15620"/>
<evidence type="ECO:0000256" key="12">
    <source>
        <dbReference type="ARBA" id="ARBA00023002"/>
    </source>
</evidence>
<keyword evidence="17" id="KW-0449">Lipoprotein</keyword>
<dbReference type="GO" id="GO:0005576">
    <property type="term" value="C:extracellular region"/>
    <property type="evidence" value="ECO:0007669"/>
    <property type="project" value="UniProtKB-ARBA"/>
</dbReference>
<accession>B9WAC2</accession>
<comment type="catalytic activity">
    <reaction evidence="18">
        <text>2 superoxide + 2 H(+) = H2O2 + O2</text>
        <dbReference type="Rhea" id="RHEA:20696"/>
        <dbReference type="ChEBI" id="CHEBI:15378"/>
        <dbReference type="ChEBI" id="CHEBI:15379"/>
        <dbReference type="ChEBI" id="CHEBI:16240"/>
        <dbReference type="ChEBI" id="CHEBI:18421"/>
        <dbReference type="EC" id="1.15.1.1"/>
    </reaction>
</comment>
<dbReference type="GeneID" id="8046542"/>
<dbReference type="InterPro" id="IPR036423">
    <property type="entry name" value="SOD-like_Cu/Zn_dom_sf"/>
</dbReference>
<reference evidence="23 24" key="1">
    <citation type="journal article" date="2009" name="Genome Res.">
        <title>Comparative genomics of the fungal pathogens Candida dubliniensis and Candida albicans.</title>
        <authorList>
            <person name="Jackson A.P."/>
            <person name="Gamble J.A."/>
            <person name="Yeomans T."/>
            <person name="Moran G.P."/>
            <person name="Saunders D."/>
            <person name="Harris D."/>
            <person name="Aslett M."/>
            <person name="Barrell J.F."/>
            <person name="Butler G."/>
            <person name="Citiulo F."/>
            <person name="Coleman D.C."/>
            <person name="de Groot P.W.J."/>
            <person name="Goodwin T.J."/>
            <person name="Quail M.A."/>
            <person name="McQuillan J."/>
            <person name="Munro C.A."/>
            <person name="Pain A."/>
            <person name="Poulter R.T."/>
            <person name="Rajandream M.A."/>
            <person name="Renauld H."/>
            <person name="Spiering M.J."/>
            <person name="Tivey A."/>
            <person name="Gow N.A.R."/>
            <person name="Barrell B."/>
            <person name="Sullivan D.J."/>
            <person name="Berriman M."/>
        </authorList>
    </citation>
    <scope>NUCLEOTIDE SEQUENCE [LARGE SCALE GENOMIC DNA]</scope>
    <source>
        <strain evidence="24">CD36 / ATCC MYA-646 / CBS 7987 / NCPF 3949 / NRRL Y-17841</strain>
    </source>
</reference>
<gene>
    <name evidence="23" type="primary">SOD5</name>
    <name evidence="22" type="ordered locus">Cd36_15620</name>
    <name evidence="23" type="ORF">CD36_15620</name>
</gene>